<dbReference type="Pfam" id="PF00153">
    <property type="entry name" value="Mito_carr"/>
    <property type="match status" value="3"/>
</dbReference>
<evidence type="ECO:0000313" key="19">
    <source>
        <dbReference type="Proteomes" id="UP001165289"/>
    </source>
</evidence>
<organism evidence="18 19">
    <name type="scientific">Oopsacas minuta</name>
    <dbReference type="NCBI Taxonomy" id="111878"/>
    <lineage>
        <taxon>Eukaryota</taxon>
        <taxon>Metazoa</taxon>
        <taxon>Porifera</taxon>
        <taxon>Hexactinellida</taxon>
        <taxon>Hexasterophora</taxon>
        <taxon>Lyssacinosida</taxon>
        <taxon>Leucopsacidae</taxon>
        <taxon>Oopsacas</taxon>
    </lineage>
</organism>
<evidence type="ECO:0000256" key="6">
    <source>
        <dbReference type="ARBA" id="ARBA00022737"/>
    </source>
</evidence>
<evidence type="ECO:0000256" key="4">
    <source>
        <dbReference type="ARBA" id="ARBA00022449"/>
    </source>
</evidence>
<evidence type="ECO:0000256" key="8">
    <source>
        <dbReference type="ARBA" id="ARBA00023055"/>
    </source>
</evidence>
<dbReference type="PANTHER" id="PTHR45618">
    <property type="entry name" value="MITOCHONDRIAL DICARBOXYLATE CARRIER-RELATED"/>
    <property type="match status" value="1"/>
</dbReference>
<evidence type="ECO:0000256" key="16">
    <source>
        <dbReference type="PROSITE-ProRule" id="PRU00282"/>
    </source>
</evidence>
<evidence type="ECO:0000256" key="9">
    <source>
        <dbReference type="ARBA" id="ARBA00023136"/>
    </source>
</evidence>
<keyword evidence="9 16" id="KW-0472">Membrane</keyword>
<dbReference type="EMBL" id="JAKMXF010000288">
    <property type="protein sequence ID" value="KAI6653284.1"/>
    <property type="molecule type" value="Genomic_DNA"/>
</dbReference>
<dbReference type="GO" id="GO:0015297">
    <property type="term" value="F:antiporter activity"/>
    <property type="evidence" value="ECO:0007669"/>
    <property type="project" value="UniProtKB-KW"/>
</dbReference>
<dbReference type="PRINTS" id="PR00784">
    <property type="entry name" value="MTUNCOUPLING"/>
</dbReference>
<gene>
    <name evidence="18" type="ORF">LOD99_3808</name>
</gene>
<evidence type="ECO:0000256" key="12">
    <source>
        <dbReference type="ARBA" id="ARBA00050120"/>
    </source>
</evidence>
<protein>
    <recommendedName>
        <fullName evidence="11">Mitochondrial 2-oxoglutarate/malate carrier protein</fullName>
    </recommendedName>
</protein>
<reference evidence="18 19" key="1">
    <citation type="journal article" date="2023" name="BMC Biol.">
        <title>The compact genome of the sponge Oopsacas minuta (Hexactinellida) is lacking key metazoan core genes.</title>
        <authorList>
            <person name="Santini S."/>
            <person name="Schenkelaars Q."/>
            <person name="Jourda C."/>
            <person name="Duchesne M."/>
            <person name="Belahbib H."/>
            <person name="Rocher C."/>
            <person name="Selva M."/>
            <person name="Riesgo A."/>
            <person name="Vervoort M."/>
            <person name="Leys S.P."/>
            <person name="Kodjabachian L."/>
            <person name="Le Bivic A."/>
            <person name="Borchiellini C."/>
            <person name="Claverie J.M."/>
            <person name="Renard E."/>
        </authorList>
    </citation>
    <scope>NUCLEOTIDE SEQUENCE [LARGE SCALE GENOMIC DNA]</scope>
    <source>
        <strain evidence="18">SPO-2</strain>
    </source>
</reference>
<comment type="catalytic activity">
    <reaction evidence="13">
        <text>maleate(in) + 2-oxoglutarate(out) = maleate(out) + 2-oxoglutarate(in)</text>
        <dbReference type="Rhea" id="RHEA:71599"/>
        <dbReference type="ChEBI" id="CHEBI:16810"/>
        <dbReference type="ChEBI" id="CHEBI:30780"/>
    </reaction>
</comment>
<dbReference type="SUPFAM" id="SSF103506">
    <property type="entry name" value="Mitochondrial carrier"/>
    <property type="match status" value="1"/>
</dbReference>
<evidence type="ECO:0000256" key="11">
    <source>
        <dbReference type="ARBA" id="ARBA00040264"/>
    </source>
</evidence>
<proteinExistence type="inferred from homology"/>
<comment type="subcellular location">
    <subcellularLocation>
        <location evidence="1">Membrane</location>
        <topology evidence="1">Multi-pass membrane protein</topology>
    </subcellularLocation>
</comment>
<sequence>MSQQKQLPKSINFTFGGLAGMGATAVVQPLDLLKNRLQMAGEGKNRKLYTSSLDAFVKIGRAEGVLGMWNGISAGLLRQATYTTTRLGIFSTLQDRYFAREGKNPNILIKGGMALIAGGIGAFVGTPADLTLIRMTSDGRLPEGLRRNYKNAIEGLVRISREEGVTKMWNGWRPTVIRAIVVNIAQLASYSQAKQFLLESKYFKDDILCHFAASLMSGFITTVASMPVDICKTRIQNQKPLPDGTLFYKNSFDVARKVIGKEGIFSLWKGFLPYFARIGPHTVITFILLEQMRKFYIRAFI</sequence>
<dbReference type="InterPro" id="IPR018108">
    <property type="entry name" value="MCP_transmembrane"/>
</dbReference>
<dbReference type="FunFam" id="1.50.40.10:FF:000013">
    <property type="entry name" value="Mitochondrial 2-oxoglutarate/malate carrier protein-like protein"/>
    <property type="match status" value="1"/>
</dbReference>
<keyword evidence="8" id="KW-0445">Lipid transport</keyword>
<evidence type="ECO:0000256" key="17">
    <source>
        <dbReference type="RuleBase" id="RU000488"/>
    </source>
</evidence>
<evidence type="ECO:0000256" key="7">
    <source>
        <dbReference type="ARBA" id="ARBA00022989"/>
    </source>
</evidence>
<feature type="repeat" description="Solcar" evidence="16">
    <location>
        <begin position="11"/>
        <end position="96"/>
    </location>
</feature>
<dbReference type="AlphaFoldDB" id="A0AAV7JXV4"/>
<evidence type="ECO:0000256" key="2">
    <source>
        <dbReference type="ARBA" id="ARBA00006375"/>
    </source>
</evidence>
<name>A0AAV7JXV4_9METZ</name>
<comment type="catalytic activity">
    <reaction evidence="14">
        <text>malonate(in) + 2-oxoglutarate(out) = malonate(out) + 2-oxoglutarate(in)</text>
        <dbReference type="Rhea" id="RHEA:71591"/>
        <dbReference type="ChEBI" id="CHEBI:15792"/>
        <dbReference type="ChEBI" id="CHEBI:16810"/>
    </reaction>
</comment>
<dbReference type="GO" id="GO:0006869">
    <property type="term" value="P:lipid transport"/>
    <property type="evidence" value="ECO:0007669"/>
    <property type="project" value="UniProtKB-KW"/>
</dbReference>
<feature type="repeat" description="Solcar" evidence="16">
    <location>
        <begin position="205"/>
        <end position="295"/>
    </location>
</feature>
<feature type="repeat" description="Solcar" evidence="16">
    <location>
        <begin position="105"/>
        <end position="196"/>
    </location>
</feature>
<dbReference type="InterPro" id="IPR050391">
    <property type="entry name" value="Mito_Metabolite_Transporter"/>
</dbReference>
<keyword evidence="6" id="KW-0677">Repeat</keyword>
<dbReference type="GO" id="GO:0016020">
    <property type="term" value="C:membrane"/>
    <property type="evidence" value="ECO:0007669"/>
    <property type="project" value="UniProtKB-SubCell"/>
</dbReference>
<keyword evidence="3 17" id="KW-0813">Transport</keyword>
<keyword evidence="4" id="KW-0050">Antiport</keyword>
<keyword evidence="5 16" id="KW-0812">Transmembrane</keyword>
<comment type="catalytic activity">
    <reaction evidence="10">
        <text>(S)-malate(in) + 2-oxoglutarate(out) = (S)-malate(out) + 2-oxoglutarate(in)</text>
        <dbReference type="Rhea" id="RHEA:71587"/>
        <dbReference type="ChEBI" id="CHEBI:15589"/>
        <dbReference type="ChEBI" id="CHEBI:16810"/>
    </reaction>
</comment>
<comment type="caution">
    <text evidence="18">The sequence shown here is derived from an EMBL/GenBank/DDBJ whole genome shotgun (WGS) entry which is preliminary data.</text>
</comment>
<comment type="similarity">
    <text evidence="2 17">Belongs to the mitochondrial carrier (TC 2.A.29) family.</text>
</comment>
<comment type="catalytic activity">
    <reaction evidence="15">
        <text>succinate(in) + 2-oxoglutarate(out) = succinate(out) + 2-oxoglutarate(in)</text>
        <dbReference type="Rhea" id="RHEA:71595"/>
        <dbReference type="ChEBI" id="CHEBI:16810"/>
        <dbReference type="ChEBI" id="CHEBI:30031"/>
    </reaction>
</comment>
<evidence type="ECO:0000256" key="3">
    <source>
        <dbReference type="ARBA" id="ARBA00022448"/>
    </source>
</evidence>
<evidence type="ECO:0000313" key="18">
    <source>
        <dbReference type="EMBL" id="KAI6653284.1"/>
    </source>
</evidence>
<keyword evidence="7" id="KW-1133">Transmembrane helix</keyword>
<evidence type="ECO:0000256" key="1">
    <source>
        <dbReference type="ARBA" id="ARBA00004141"/>
    </source>
</evidence>
<comment type="catalytic activity">
    <reaction evidence="12">
        <text>oxaloacetate(in) + 2-oxoglutarate(out) = oxaloacetate(out) + 2-oxoglutarate(in)</text>
        <dbReference type="Rhea" id="RHEA:71603"/>
        <dbReference type="ChEBI" id="CHEBI:16452"/>
        <dbReference type="ChEBI" id="CHEBI:16810"/>
    </reaction>
</comment>
<dbReference type="Proteomes" id="UP001165289">
    <property type="component" value="Unassembled WGS sequence"/>
</dbReference>
<evidence type="ECO:0000256" key="13">
    <source>
        <dbReference type="ARBA" id="ARBA00050291"/>
    </source>
</evidence>
<dbReference type="InterPro" id="IPR023395">
    <property type="entry name" value="MCP_dom_sf"/>
</dbReference>
<evidence type="ECO:0000256" key="10">
    <source>
        <dbReference type="ARBA" id="ARBA00036491"/>
    </source>
</evidence>
<dbReference type="PROSITE" id="PS50920">
    <property type="entry name" value="SOLCAR"/>
    <property type="match status" value="3"/>
</dbReference>
<evidence type="ECO:0000256" key="5">
    <source>
        <dbReference type="ARBA" id="ARBA00022692"/>
    </source>
</evidence>
<dbReference type="Gene3D" id="1.50.40.10">
    <property type="entry name" value="Mitochondrial carrier domain"/>
    <property type="match status" value="1"/>
</dbReference>
<dbReference type="InterPro" id="IPR002067">
    <property type="entry name" value="MCP"/>
</dbReference>
<accession>A0AAV7JXV4</accession>
<evidence type="ECO:0000256" key="15">
    <source>
        <dbReference type="ARBA" id="ARBA00052710"/>
    </source>
</evidence>
<keyword evidence="19" id="KW-1185">Reference proteome</keyword>
<evidence type="ECO:0000256" key="14">
    <source>
        <dbReference type="ARBA" id="ARBA00052538"/>
    </source>
</evidence>